<evidence type="ECO:0000259" key="11">
    <source>
        <dbReference type="PROSITE" id="PS50939"/>
    </source>
</evidence>
<evidence type="ECO:0000256" key="9">
    <source>
        <dbReference type="SAM" id="SignalP"/>
    </source>
</evidence>
<evidence type="ECO:0000256" key="4">
    <source>
        <dbReference type="ARBA" id="ARBA00022729"/>
    </source>
</evidence>
<comment type="subcellular location">
    <subcellularLocation>
        <location evidence="1">Membrane</location>
    </subcellularLocation>
</comment>
<dbReference type="PROSITE" id="PS50836">
    <property type="entry name" value="DOMON"/>
    <property type="match status" value="1"/>
</dbReference>
<dbReference type="InterPro" id="IPR006593">
    <property type="entry name" value="Cyt_b561/ferric_Rdtase_TM"/>
</dbReference>
<dbReference type="AlphaFoldDB" id="A0A5B7ABP0"/>
<name>A0A5B7ABP0_DAVIN</name>
<dbReference type="CDD" id="cd08760">
    <property type="entry name" value="Cyt_b561_FRRS1_like"/>
    <property type="match status" value="1"/>
</dbReference>
<feature type="transmembrane region" description="Helical" evidence="8">
    <location>
        <begin position="356"/>
        <end position="375"/>
    </location>
</feature>
<evidence type="ECO:0008006" key="13">
    <source>
        <dbReference type="Google" id="ProtNLM"/>
    </source>
</evidence>
<dbReference type="PANTHER" id="PTHR23130">
    <property type="entry name" value="CYTOCHROME B561 AND DOMON DOMAIN-CONTAINING PROTEIN"/>
    <property type="match status" value="1"/>
</dbReference>
<evidence type="ECO:0000256" key="3">
    <source>
        <dbReference type="ARBA" id="ARBA00022692"/>
    </source>
</evidence>
<reference evidence="12" key="1">
    <citation type="submission" date="2019-08" db="EMBL/GenBank/DDBJ databases">
        <title>Reference gene set and small RNA set construction with multiple tissues from Davidia involucrata Baill.</title>
        <authorList>
            <person name="Yang H."/>
            <person name="Zhou C."/>
            <person name="Li G."/>
            <person name="Wang J."/>
            <person name="Gao P."/>
            <person name="Wang M."/>
            <person name="Wang R."/>
            <person name="Zhao Y."/>
        </authorList>
    </citation>
    <scope>NUCLEOTIDE SEQUENCE</scope>
    <source>
        <tissue evidence="12">Mixed with DoveR01_LX</tissue>
    </source>
</reference>
<dbReference type="Pfam" id="PF03351">
    <property type="entry name" value="DOMON"/>
    <property type="match status" value="1"/>
</dbReference>
<keyword evidence="4 9" id="KW-0732">Signal</keyword>
<evidence type="ECO:0000313" key="12">
    <source>
        <dbReference type="EMBL" id="MPA52921.1"/>
    </source>
</evidence>
<feature type="domain" description="Cytochrome b561" evidence="11">
    <location>
        <begin position="187"/>
        <end position="381"/>
    </location>
</feature>
<evidence type="ECO:0000256" key="6">
    <source>
        <dbReference type="ARBA" id="ARBA00022989"/>
    </source>
</evidence>
<evidence type="ECO:0000256" key="2">
    <source>
        <dbReference type="ARBA" id="ARBA00022448"/>
    </source>
</evidence>
<dbReference type="InterPro" id="IPR045266">
    <property type="entry name" value="DOH_DOMON"/>
</dbReference>
<proteinExistence type="predicted"/>
<feature type="chain" id="PRO_5022717605" description="Cytochrome b561 and DOMON domain-containing protein" evidence="9">
    <location>
        <begin position="35"/>
        <end position="395"/>
    </location>
</feature>
<feature type="transmembrane region" description="Helical" evidence="8">
    <location>
        <begin position="227"/>
        <end position="247"/>
    </location>
</feature>
<protein>
    <recommendedName>
        <fullName evidence="13">Cytochrome b561 and DOMON domain-containing protein</fullName>
    </recommendedName>
</protein>
<dbReference type="GO" id="GO:0016020">
    <property type="term" value="C:membrane"/>
    <property type="evidence" value="ECO:0007669"/>
    <property type="project" value="UniProtKB-SubCell"/>
</dbReference>
<keyword evidence="2" id="KW-0813">Transport</keyword>
<keyword evidence="7 8" id="KW-0472">Membrane</keyword>
<keyword evidence="6 8" id="KW-1133">Transmembrane helix</keyword>
<gene>
    <name evidence="12" type="ORF">Din_022362</name>
</gene>
<feature type="signal peptide" evidence="9">
    <location>
        <begin position="1"/>
        <end position="34"/>
    </location>
</feature>
<feature type="transmembrane region" description="Helical" evidence="8">
    <location>
        <begin position="332"/>
        <end position="350"/>
    </location>
</feature>
<dbReference type="PANTHER" id="PTHR23130:SF115">
    <property type="entry name" value="OS01G0680900 PROTEIN"/>
    <property type="match status" value="1"/>
</dbReference>
<evidence type="ECO:0000259" key="10">
    <source>
        <dbReference type="PROSITE" id="PS50836"/>
    </source>
</evidence>
<evidence type="ECO:0000256" key="1">
    <source>
        <dbReference type="ARBA" id="ARBA00004370"/>
    </source>
</evidence>
<keyword evidence="5" id="KW-0249">Electron transport</keyword>
<dbReference type="Gene3D" id="1.20.120.1770">
    <property type="match status" value="1"/>
</dbReference>
<feature type="transmembrane region" description="Helical" evidence="8">
    <location>
        <begin position="259"/>
        <end position="280"/>
    </location>
</feature>
<evidence type="ECO:0000256" key="7">
    <source>
        <dbReference type="ARBA" id="ARBA00023136"/>
    </source>
</evidence>
<organism evidence="12">
    <name type="scientific">Davidia involucrata</name>
    <name type="common">Dove tree</name>
    <dbReference type="NCBI Taxonomy" id="16924"/>
    <lineage>
        <taxon>Eukaryota</taxon>
        <taxon>Viridiplantae</taxon>
        <taxon>Streptophyta</taxon>
        <taxon>Embryophyta</taxon>
        <taxon>Tracheophyta</taxon>
        <taxon>Spermatophyta</taxon>
        <taxon>Magnoliopsida</taxon>
        <taxon>eudicotyledons</taxon>
        <taxon>Gunneridae</taxon>
        <taxon>Pentapetalae</taxon>
        <taxon>asterids</taxon>
        <taxon>Cornales</taxon>
        <taxon>Nyssaceae</taxon>
        <taxon>Davidia</taxon>
    </lineage>
</organism>
<feature type="domain" description="DOMON" evidence="10">
    <location>
        <begin position="70"/>
        <end position="183"/>
    </location>
</feature>
<dbReference type="SMART" id="SM00664">
    <property type="entry name" value="DoH"/>
    <property type="match status" value="1"/>
</dbReference>
<evidence type="ECO:0000256" key="8">
    <source>
        <dbReference type="SAM" id="Phobius"/>
    </source>
</evidence>
<accession>A0A5B7ABP0</accession>
<sequence>MEDSRFMVSPLGFVSVLLLAVILIVFSGPRVSAAVSNDDETAAFCNIDLTTFLPLPYSNSSNMHCKPVWKTYVLQYSQTEDHVVTIVLSAVYTTGWVGMGFSKNGMMLNSSAMVGWINKEGEARIKQYHLRGFEPSEVIPNKGELPLTNVPAVVVLHGATIYLAFQLKFADHLAHQPILFGFGSRYPTKHNHLYEHDDKTTIMFDFSAGSVSAAPDNIGHMKKTHGVLGLFGWGLILPYGAIVARYLKHRDPLQYYLHIVIQFVGFIIALAAVVVGVELYHRLHANVPTHRGIGIFVLVLSVLQILAFFARPNKDSKIRKYWNWYHHWVGRIALFFGAVNIVLGIKIGGAGNEWKIGYGFVLAIVLITTIVLEALSTMRRSEKTVPPSAFQMNPL</sequence>
<keyword evidence="3 8" id="KW-0812">Transmembrane</keyword>
<feature type="transmembrane region" description="Helical" evidence="8">
    <location>
        <begin position="292"/>
        <end position="311"/>
    </location>
</feature>
<dbReference type="EMBL" id="GHES01022362">
    <property type="protein sequence ID" value="MPA52921.1"/>
    <property type="molecule type" value="Transcribed_RNA"/>
</dbReference>
<dbReference type="CDD" id="cd09631">
    <property type="entry name" value="DOMON_DOH"/>
    <property type="match status" value="1"/>
</dbReference>
<dbReference type="InterPro" id="IPR005018">
    <property type="entry name" value="DOMON_domain"/>
</dbReference>
<dbReference type="Pfam" id="PF03188">
    <property type="entry name" value="Cytochrom_B561"/>
    <property type="match status" value="1"/>
</dbReference>
<evidence type="ECO:0000256" key="5">
    <source>
        <dbReference type="ARBA" id="ARBA00022982"/>
    </source>
</evidence>
<dbReference type="SMART" id="SM00665">
    <property type="entry name" value="B561"/>
    <property type="match status" value="1"/>
</dbReference>
<dbReference type="PROSITE" id="PS50939">
    <property type="entry name" value="CYTOCHROME_B561"/>
    <property type="match status" value="1"/>
</dbReference>